<keyword evidence="6 8" id="KW-1133">Transmembrane helix</keyword>
<dbReference type="FunFam" id="1.10.3860.10:FF:000004">
    <property type="entry name" value="L-cystine transporter tcyP"/>
    <property type="match status" value="1"/>
</dbReference>
<dbReference type="SUPFAM" id="SSF118215">
    <property type="entry name" value="Proton glutamate symport protein"/>
    <property type="match status" value="1"/>
</dbReference>
<dbReference type="GO" id="GO:0015293">
    <property type="term" value="F:symporter activity"/>
    <property type="evidence" value="ECO:0007669"/>
    <property type="project" value="InterPro"/>
</dbReference>
<dbReference type="PRINTS" id="PR00173">
    <property type="entry name" value="EDTRNSPORT"/>
</dbReference>
<feature type="transmembrane region" description="Helical" evidence="8">
    <location>
        <begin position="71"/>
        <end position="92"/>
    </location>
</feature>
<evidence type="ECO:0000256" key="4">
    <source>
        <dbReference type="ARBA" id="ARBA00022692"/>
    </source>
</evidence>
<evidence type="ECO:0000313" key="10">
    <source>
        <dbReference type="Proteomes" id="UP000221101"/>
    </source>
</evidence>
<comment type="caution">
    <text evidence="9">The sequence shown here is derived from an EMBL/GenBank/DDBJ whole genome shotgun (WGS) entry which is preliminary data.</text>
</comment>
<feature type="transmembrane region" description="Helical" evidence="8">
    <location>
        <begin position="104"/>
        <end position="130"/>
    </location>
</feature>
<dbReference type="AlphaFoldDB" id="A0A2D0KZJ5"/>
<organism evidence="9 10">
    <name type="scientific">Xenorhabdus kozodoii</name>
    <dbReference type="NCBI Taxonomy" id="351676"/>
    <lineage>
        <taxon>Bacteria</taxon>
        <taxon>Pseudomonadati</taxon>
        <taxon>Pseudomonadota</taxon>
        <taxon>Gammaproteobacteria</taxon>
        <taxon>Enterobacterales</taxon>
        <taxon>Morganellaceae</taxon>
        <taxon>Xenorhabdus</taxon>
    </lineage>
</organism>
<evidence type="ECO:0000256" key="8">
    <source>
        <dbReference type="SAM" id="Phobius"/>
    </source>
</evidence>
<dbReference type="Gene3D" id="1.10.3860.10">
    <property type="entry name" value="Sodium:dicarboxylate symporter"/>
    <property type="match status" value="1"/>
</dbReference>
<feature type="transmembrane region" description="Helical" evidence="8">
    <location>
        <begin position="6"/>
        <end position="21"/>
    </location>
</feature>
<dbReference type="PANTHER" id="PTHR42865">
    <property type="entry name" value="PROTON/GLUTAMATE-ASPARTATE SYMPORTER"/>
    <property type="match status" value="1"/>
</dbReference>
<comment type="similarity">
    <text evidence="2">Belongs to the dicarboxylate/amino acid:cation symporter (DAACS) (TC 2.A.23) family.</text>
</comment>
<dbReference type="GO" id="GO:0005886">
    <property type="term" value="C:plasma membrane"/>
    <property type="evidence" value="ECO:0007669"/>
    <property type="project" value="TreeGrafter"/>
</dbReference>
<accession>A0A2D0KZJ5</accession>
<dbReference type="RefSeq" id="WP_099143359.1">
    <property type="nucleotide sequence ID" value="NZ_CAWNOR010000076.1"/>
</dbReference>
<evidence type="ECO:0000256" key="6">
    <source>
        <dbReference type="ARBA" id="ARBA00022989"/>
    </source>
</evidence>
<evidence type="ECO:0000256" key="7">
    <source>
        <dbReference type="ARBA" id="ARBA00023136"/>
    </source>
</evidence>
<keyword evidence="3" id="KW-0813">Transport</keyword>
<feature type="transmembrane region" description="Helical" evidence="8">
    <location>
        <begin position="186"/>
        <end position="205"/>
    </location>
</feature>
<evidence type="ECO:0000313" key="9">
    <source>
        <dbReference type="EMBL" id="PHM68864.1"/>
    </source>
</evidence>
<evidence type="ECO:0000256" key="2">
    <source>
        <dbReference type="ARBA" id="ARBA00006148"/>
    </source>
</evidence>
<feature type="transmembrane region" description="Helical" evidence="8">
    <location>
        <begin position="395"/>
        <end position="415"/>
    </location>
</feature>
<evidence type="ECO:0000256" key="3">
    <source>
        <dbReference type="ARBA" id="ARBA00022448"/>
    </source>
</evidence>
<feature type="transmembrane region" description="Helical" evidence="8">
    <location>
        <begin position="33"/>
        <end position="51"/>
    </location>
</feature>
<dbReference type="InterPro" id="IPR036458">
    <property type="entry name" value="Na:dicarbo_symporter_sf"/>
</dbReference>
<dbReference type="Proteomes" id="UP000221101">
    <property type="component" value="Unassembled WGS sequence"/>
</dbReference>
<sequence>MNLPLIVNVLVFIALLILLAKTGSSHWSLSKKVLVALVVGVVFGLVLNIIYGTDNLTVKESIKWFNIVGNGYVQLLQMVIMPLVFASILSAVARLHKASSLGKISLFTIGTLLFTTAISALIGIVIANLFGLSASGLIQGTQETARLLAIENNYIGKVADMSVPQIILSFIPKNPFADLTGAHPTSIISVVIFAAFLGIAALQMLKDDQERGNRVLVAIDTLQAWAMKLVRLVMRLTPYGVMALMTKVVASSNIHDITQLGSFVVASYIALGLMFVVHGGLLAFTGINPLKFFKKAGPVLTFAFTSRSSAASIPLNVETQTRRLGVPESIASFSASFGATIGQNGCAGIYPAMLAVMVAPTVGIDPFDPMWIATLVGIVTISSAGVAGVGGGATFAALIVLPAMGLPVTLVALLISVEPLIDMGRTALNVNGAMTAGTITSQLMGKTNKEVFEQDEKVVLSQS</sequence>
<keyword evidence="5" id="KW-0029">Amino-acid transport</keyword>
<protein>
    <submittedName>
        <fullName evidence="9">C4-dicarboxylate transporter DctA</fullName>
    </submittedName>
</protein>
<keyword evidence="7 8" id="KW-0472">Membrane</keyword>
<dbReference type="InterPro" id="IPR001991">
    <property type="entry name" value="Na-dicarboxylate_symporter"/>
</dbReference>
<dbReference type="OrthoDB" id="7778689at2"/>
<name>A0A2D0KZJ5_9GAMM</name>
<comment type="subcellular location">
    <subcellularLocation>
        <location evidence="1">Membrane</location>
        <topology evidence="1">Multi-pass membrane protein</topology>
    </subcellularLocation>
</comment>
<dbReference type="GO" id="GO:0015184">
    <property type="term" value="F:L-cystine transmembrane transporter activity"/>
    <property type="evidence" value="ECO:0007669"/>
    <property type="project" value="TreeGrafter"/>
</dbReference>
<reference evidence="9 10" key="1">
    <citation type="journal article" date="2017" name="Nat. Microbiol.">
        <title>Natural product diversity associated with the nematode symbionts Photorhabdus and Xenorhabdus.</title>
        <authorList>
            <person name="Tobias N.J."/>
            <person name="Wolff H."/>
            <person name="Djahanschiri B."/>
            <person name="Grundmann F."/>
            <person name="Kronenwerth M."/>
            <person name="Shi Y.M."/>
            <person name="Simonyi S."/>
            <person name="Grun P."/>
            <person name="Shapiro-Ilan D."/>
            <person name="Pidot S.J."/>
            <person name="Stinear T.P."/>
            <person name="Ebersberger I."/>
            <person name="Bode H.B."/>
        </authorList>
    </citation>
    <scope>NUCLEOTIDE SEQUENCE [LARGE SCALE GENOMIC DNA]</scope>
    <source>
        <strain evidence="9 10">DSM 17907</strain>
    </source>
</reference>
<feature type="transmembrane region" description="Helical" evidence="8">
    <location>
        <begin position="236"/>
        <end position="254"/>
    </location>
</feature>
<keyword evidence="10" id="KW-1185">Reference proteome</keyword>
<feature type="transmembrane region" description="Helical" evidence="8">
    <location>
        <begin position="260"/>
        <end position="284"/>
    </location>
</feature>
<dbReference type="Pfam" id="PF00375">
    <property type="entry name" value="SDF"/>
    <property type="match status" value="1"/>
</dbReference>
<dbReference type="EMBL" id="NJCX01000040">
    <property type="protein sequence ID" value="PHM68864.1"/>
    <property type="molecule type" value="Genomic_DNA"/>
</dbReference>
<dbReference type="PANTHER" id="PTHR42865:SF5">
    <property type="entry name" value="L-CYSTINE TRANSPORTER TCYP"/>
    <property type="match status" value="1"/>
</dbReference>
<evidence type="ECO:0000256" key="1">
    <source>
        <dbReference type="ARBA" id="ARBA00004141"/>
    </source>
</evidence>
<gene>
    <name evidence="9" type="ORF">Xkoz_03632</name>
</gene>
<evidence type="ECO:0000256" key="5">
    <source>
        <dbReference type="ARBA" id="ARBA00022970"/>
    </source>
</evidence>
<keyword evidence="4 8" id="KW-0812">Transmembrane</keyword>
<proteinExistence type="inferred from homology"/>
<feature type="transmembrane region" description="Helical" evidence="8">
    <location>
        <begin position="370"/>
        <end position="389"/>
    </location>
</feature>